<evidence type="ECO:0000313" key="3">
    <source>
        <dbReference type="EMBL" id="VAW64851.1"/>
    </source>
</evidence>
<protein>
    <submittedName>
        <fullName evidence="3">UDP-glucose 4-epimerase</fullName>
        <ecNumber evidence="3">5.1.3.2</ecNumber>
    </submittedName>
</protein>
<dbReference type="InterPro" id="IPR001509">
    <property type="entry name" value="Epimerase_deHydtase"/>
</dbReference>
<dbReference type="Gene3D" id="3.90.25.10">
    <property type="entry name" value="UDP-galactose 4-epimerase, domain 1"/>
    <property type="match status" value="1"/>
</dbReference>
<name>A0A3B0XAT6_9ZZZZ</name>
<evidence type="ECO:0000256" key="1">
    <source>
        <dbReference type="ARBA" id="ARBA00007637"/>
    </source>
</evidence>
<organism evidence="3">
    <name type="scientific">hydrothermal vent metagenome</name>
    <dbReference type="NCBI Taxonomy" id="652676"/>
    <lineage>
        <taxon>unclassified sequences</taxon>
        <taxon>metagenomes</taxon>
        <taxon>ecological metagenomes</taxon>
    </lineage>
</organism>
<dbReference type="GO" id="GO:0003978">
    <property type="term" value="F:UDP-glucose 4-epimerase activity"/>
    <property type="evidence" value="ECO:0007669"/>
    <property type="project" value="UniProtKB-EC"/>
</dbReference>
<proteinExistence type="inferred from homology"/>
<dbReference type="PANTHER" id="PTHR43725">
    <property type="entry name" value="UDP-GLUCOSE 4-EPIMERASE"/>
    <property type="match status" value="1"/>
</dbReference>
<keyword evidence="3" id="KW-0413">Isomerase</keyword>
<sequence>MQKVLIAGGAGFIGSHTADLLMEQGIHVRVLDNLSSGHRSNLPAEHPLMEFVEGDIRDADTVKEVMKGITHVVHLAAQVSVVASLEDPEFSAQQNIIGYLNVLDAAKNAAVKRMVYASSAAIYGEPHVLPLTEDVPMKQLSPYGLEKKFNEDYADLYYRLYDFKSVGMRFFNVYGPRQDPKSPYAGVIALFMDRIKDKQPLVVNGDGEHTRDFIYVRDVARTNVSALGLKEEIDYQGACNVATGKKTSLLDLIQVLSEVTGNEANYTHGEFREGDIVHSLADPSRMNNELNVVAQTQLKEGLGLLLASVS</sequence>
<dbReference type="PANTHER" id="PTHR43725:SF53">
    <property type="entry name" value="UDP-ARABINOSE 4-EPIMERASE 1"/>
    <property type="match status" value="1"/>
</dbReference>
<dbReference type="SUPFAM" id="SSF51735">
    <property type="entry name" value="NAD(P)-binding Rossmann-fold domains"/>
    <property type="match status" value="1"/>
</dbReference>
<dbReference type="EC" id="5.1.3.2" evidence="3"/>
<dbReference type="EMBL" id="UOFI01000058">
    <property type="protein sequence ID" value="VAW64851.1"/>
    <property type="molecule type" value="Genomic_DNA"/>
</dbReference>
<feature type="domain" description="NAD-dependent epimerase/dehydratase" evidence="2">
    <location>
        <begin position="4"/>
        <end position="241"/>
    </location>
</feature>
<dbReference type="Gene3D" id="3.40.50.720">
    <property type="entry name" value="NAD(P)-binding Rossmann-like Domain"/>
    <property type="match status" value="1"/>
</dbReference>
<reference evidence="3" key="1">
    <citation type="submission" date="2018-06" db="EMBL/GenBank/DDBJ databases">
        <authorList>
            <person name="Zhirakovskaya E."/>
        </authorList>
    </citation>
    <scope>NUCLEOTIDE SEQUENCE</scope>
</reference>
<gene>
    <name evidence="3" type="ORF">MNBD_GAMMA09-770</name>
</gene>
<comment type="similarity">
    <text evidence="1">Belongs to the NAD(P)-dependent epimerase/dehydratase family.</text>
</comment>
<dbReference type="InterPro" id="IPR036291">
    <property type="entry name" value="NAD(P)-bd_dom_sf"/>
</dbReference>
<dbReference type="AlphaFoldDB" id="A0A3B0XAT6"/>
<dbReference type="Pfam" id="PF01370">
    <property type="entry name" value="Epimerase"/>
    <property type="match status" value="1"/>
</dbReference>
<evidence type="ECO:0000259" key="2">
    <source>
        <dbReference type="Pfam" id="PF01370"/>
    </source>
</evidence>
<accession>A0A3B0XAT6</accession>